<proteinExistence type="predicted"/>
<organism evidence="2 3">
    <name type="scientific">Streptomonospora litoralis</name>
    <dbReference type="NCBI Taxonomy" id="2498135"/>
    <lineage>
        <taxon>Bacteria</taxon>
        <taxon>Bacillati</taxon>
        <taxon>Actinomycetota</taxon>
        <taxon>Actinomycetes</taxon>
        <taxon>Streptosporangiales</taxon>
        <taxon>Nocardiopsidaceae</taxon>
        <taxon>Streptomonospora</taxon>
    </lineage>
</organism>
<dbReference type="Proteomes" id="UP000292235">
    <property type="component" value="Chromosome"/>
</dbReference>
<accession>A0A4P6Q274</accession>
<reference evidence="2 3" key="1">
    <citation type="submission" date="2019-02" db="EMBL/GenBank/DDBJ databases">
        <authorList>
            <person name="Khodamoradi S."/>
            <person name="Hahnke R.L."/>
            <person name="Kaempfer P."/>
            <person name="Schumann P."/>
            <person name="Rohde M."/>
            <person name="Steinert M."/>
            <person name="Luzhetskyy A."/>
            <person name="Wink J."/>
            <person name="Ruckert C."/>
        </authorList>
    </citation>
    <scope>NUCLEOTIDE SEQUENCE [LARGE SCALE GENOMIC DNA]</scope>
    <source>
        <strain evidence="2 3">M2</strain>
    </source>
</reference>
<sequence>MRLVATAPAEAARKTGIGSQKSTSSGSGAVGGRAWAQRATCCRSPAPDPAHHRAARAPATAPRRAASGRCRPDRNMATPSRPTGAGRSPMPVHPAMTANLWPRNTLTCDHKFTIDGPSRAESVSRAGFGAESSPGDRLDGTGAAQRRVLTRQRPRVQGVSATPAPHGGVVMNTHPRGAAPAGRRNRRAPVPMSAGLAPLPPSPPRRPPSPASTRPDGHRPSPSPSSAPLFRADHPPPGRPTRPPSGPEPPPPLAAVTGEHPTRWAPAQPFAVLGAAFPCRPPATRQADKAAQRT</sequence>
<name>A0A4P6Q274_9ACTN</name>
<keyword evidence="3" id="KW-1185">Reference proteome</keyword>
<gene>
    <name evidence="2" type="ORF">EKD16_05240</name>
</gene>
<feature type="compositionally biased region" description="Pro residues" evidence="1">
    <location>
        <begin position="198"/>
        <end position="210"/>
    </location>
</feature>
<evidence type="ECO:0000313" key="2">
    <source>
        <dbReference type="EMBL" id="QBI52854.1"/>
    </source>
</evidence>
<dbReference type="KEGG" id="strr:EKD16_05240"/>
<evidence type="ECO:0000313" key="3">
    <source>
        <dbReference type="Proteomes" id="UP000292235"/>
    </source>
</evidence>
<feature type="compositionally biased region" description="Polar residues" evidence="1">
    <location>
        <begin position="17"/>
        <end position="27"/>
    </location>
</feature>
<feature type="region of interest" description="Disordered" evidence="1">
    <location>
        <begin position="1"/>
        <end position="92"/>
    </location>
</feature>
<dbReference type="AlphaFoldDB" id="A0A4P6Q274"/>
<feature type="compositionally biased region" description="Pro residues" evidence="1">
    <location>
        <begin position="237"/>
        <end position="253"/>
    </location>
</feature>
<protein>
    <submittedName>
        <fullName evidence="2">Uncharacterized protein</fullName>
    </submittedName>
</protein>
<evidence type="ECO:0000256" key="1">
    <source>
        <dbReference type="SAM" id="MobiDB-lite"/>
    </source>
</evidence>
<feature type="compositionally biased region" description="Low complexity" evidence="1">
    <location>
        <begin position="56"/>
        <end position="67"/>
    </location>
</feature>
<dbReference type="EMBL" id="CP036455">
    <property type="protein sequence ID" value="QBI52854.1"/>
    <property type="molecule type" value="Genomic_DNA"/>
</dbReference>
<feature type="region of interest" description="Disordered" evidence="1">
    <location>
        <begin position="116"/>
        <end position="264"/>
    </location>
</feature>